<reference evidence="1 2" key="1">
    <citation type="journal article" date="2020" name="ISME J.">
        <title>Comparative genomics reveals insights into cyanobacterial evolution and habitat adaptation.</title>
        <authorList>
            <person name="Chen M.Y."/>
            <person name="Teng W.K."/>
            <person name="Zhao L."/>
            <person name="Hu C.X."/>
            <person name="Zhou Y.K."/>
            <person name="Han B.P."/>
            <person name="Song L.R."/>
            <person name="Shu W.S."/>
        </authorList>
    </citation>
    <scope>NUCLEOTIDE SEQUENCE [LARGE SCALE GENOMIC DNA]</scope>
    <source>
        <strain evidence="1 2">FACHB-3921</strain>
    </source>
</reference>
<dbReference type="EMBL" id="JACJQL010000112">
    <property type="protein sequence ID" value="MBD2255650.1"/>
    <property type="molecule type" value="Genomic_DNA"/>
</dbReference>
<proteinExistence type="predicted"/>
<evidence type="ECO:0000313" key="1">
    <source>
        <dbReference type="EMBL" id="MBD2255650.1"/>
    </source>
</evidence>
<name>A0ABR8BPD5_9NOSO</name>
<organism evidence="1 2">
    <name type="scientific">Nostoc parmelioides FACHB-3921</name>
    <dbReference type="NCBI Taxonomy" id="2692909"/>
    <lineage>
        <taxon>Bacteria</taxon>
        <taxon>Bacillati</taxon>
        <taxon>Cyanobacteriota</taxon>
        <taxon>Cyanophyceae</taxon>
        <taxon>Nostocales</taxon>
        <taxon>Nostocaceae</taxon>
        <taxon>Nostoc</taxon>
    </lineage>
</organism>
<accession>A0ABR8BPD5</accession>
<gene>
    <name evidence="1" type="ORF">H6G14_31135</name>
</gene>
<dbReference type="Proteomes" id="UP000621307">
    <property type="component" value="Unassembled WGS sequence"/>
</dbReference>
<keyword evidence="2" id="KW-1185">Reference proteome</keyword>
<sequence length="80" mass="9124">MIDEFWRGFDWHHRCPTTAAIAASSLSPSSCYSLTAAAKPKYKVQRSPPSIPTKKTAVISPRLHKVNPQKMLQTYYKVRF</sequence>
<protein>
    <submittedName>
        <fullName evidence="1">Uncharacterized protein</fullName>
    </submittedName>
</protein>
<evidence type="ECO:0000313" key="2">
    <source>
        <dbReference type="Proteomes" id="UP000621307"/>
    </source>
</evidence>
<dbReference type="RefSeq" id="WP_190572680.1">
    <property type="nucleotide sequence ID" value="NZ_JACJQL010000112.1"/>
</dbReference>
<comment type="caution">
    <text evidence="1">The sequence shown here is derived from an EMBL/GenBank/DDBJ whole genome shotgun (WGS) entry which is preliminary data.</text>
</comment>